<sequence>MNSKKFICSLSLGMFMSQALLAPGVLVSAKELVNQPSVISEESENNLDYEAREHFLNSSINVEELKGNDKQIYNEVIKKAIDEYKNTPGFDEQEFIEQVNYVLSKDPNSTSTRRKRSIVSIPNSVVATATNVAISLAIGGASGAAIRAYVVKVGAKRASNAIAKSITSRLWAMGIKNVTGISTLTNNIIKNILDPGSAVASWLDSKDSSPNNGRVEIG</sequence>
<dbReference type="EMBL" id="AB604032">
    <property type="protein sequence ID" value="BAK40931.1"/>
    <property type="molecule type" value="Genomic_DNA"/>
</dbReference>
<reference evidence="2" key="1">
    <citation type="journal article" date="2011" name="PLoS ONE">
        <title>Identification of novel Clostridium perfringens type E strains that carry an iota toxin plasmid with a functional enterotoxin gene.</title>
        <authorList>
            <person name="Miyamoto K."/>
            <person name="Yumine N."/>
            <person name="Mimura K."/>
            <person name="Nagahama M."/>
            <person name="Li J."/>
            <person name="McClane B.A."/>
            <person name="Akimoto S."/>
        </authorList>
    </citation>
    <scope>NUCLEOTIDE SEQUENCE</scope>
    <source>
        <strain evidence="2">PB-1</strain>
        <plasmid evidence="2">pCPPB-1</plasmid>
    </source>
</reference>
<evidence type="ECO:0000313" key="2">
    <source>
        <dbReference type="EMBL" id="BAK40931.1"/>
    </source>
</evidence>
<dbReference type="AlphaFoldDB" id="F7J090"/>
<protein>
    <submittedName>
        <fullName evidence="2">Uncharacterized protein</fullName>
    </submittedName>
</protein>
<keyword evidence="1" id="KW-0732">Signal</keyword>
<feature type="signal peptide" evidence="1">
    <location>
        <begin position="1"/>
        <end position="21"/>
    </location>
</feature>
<dbReference type="RefSeq" id="WP_013942290.1">
    <property type="nucleotide sequence ID" value="NC_015712.1"/>
</dbReference>
<proteinExistence type="predicted"/>
<keyword evidence="2" id="KW-0614">Plasmid</keyword>
<organism evidence="2">
    <name type="scientific">Clostridium perfringens</name>
    <dbReference type="NCBI Taxonomy" id="1502"/>
    <lineage>
        <taxon>Bacteria</taxon>
        <taxon>Bacillati</taxon>
        <taxon>Bacillota</taxon>
        <taxon>Clostridia</taxon>
        <taxon>Eubacteriales</taxon>
        <taxon>Clostridiaceae</taxon>
        <taxon>Clostridium</taxon>
    </lineage>
</organism>
<evidence type="ECO:0000256" key="1">
    <source>
        <dbReference type="SAM" id="SignalP"/>
    </source>
</evidence>
<feature type="chain" id="PRO_5039704027" evidence="1">
    <location>
        <begin position="22"/>
        <end position="218"/>
    </location>
</feature>
<accession>F7J090</accession>
<geneLocation type="plasmid" evidence="2">
    <name>pCPPB-1</name>
</geneLocation>
<name>F7J090_CLOPF</name>